<accession>A0A5N6MBE8</accession>
<sequence>MEALPVDVGSAGGNGKDDFDKYKSEVNEEEEDNDKEISNNFPTGSDFVENSDSLFGTSERKKYLNGGLNVSDVKTSLNGGKEEQEKGAPFYPHFIFQTQTLFSNPILVASQPLLSRRLFTPKIAGRPPLHHRSAVVSSSGCPPLHHRYLSPLLTTLSPPRTTISSFSAAANHLSRRVYGWLLTNGKKGSRTSLRLLL</sequence>
<dbReference type="EMBL" id="SZYD01000016">
    <property type="protein sequence ID" value="KAD3337038.1"/>
    <property type="molecule type" value="Genomic_DNA"/>
</dbReference>
<dbReference type="AlphaFoldDB" id="A0A5N6MBE8"/>
<dbReference type="Proteomes" id="UP000326396">
    <property type="component" value="Linkage Group LG6"/>
</dbReference>
<evidence type="ECO:0000313" key="2">
    <source>
        <dbReference type="EMBL" id="KAD3337038.1"/>
    </source>
</evidence>
<gene>
    <name evidence="2" type="ORF">E3N88_32558</name>
</gene>
<name>A0A5N6MBE8_9ASTR</name>
<feature type="region of interest" description="Disordered" evidence="1">
    <location>
        <begin position="1"/>
        <end position="52"/>
    </location>
</feature>
<keyword evidence="3" id="KW-1185">Reference proteome</keyword>
<reference evidence="2 3" key="1">
    <citation type="submission" date="2019-05" db="EMBL/GenBank/DDBJ databases">
        <title>Mikania micrantha, genome provides insights into the molecular mechanism of rapid growth.</title>
        <authorList>
            <person name="Liu B."/>
        </authorList>
    </citation>
    <scope>NUCLEOTIDE SEQUENCE [LARGE SCALE GENOMIC DNA]</scope>
    <source>
        <strain evidence="2">NLD-2019</strain>
        <tissue evidence="2">Leaf</tissue>
    </source>
</reference>
<evidence type="ECO:0000313" key="3">
    <source>
        <dbReference type="Proteomes" id="UP000326396"/>
    </source>
</evidence>
<proteinExistence type="predicted"/>
<organism evidence="2 3">
    <name type="scientific">Mikania micrantha</name>
    <name type="common">bitter vine</name>
    <dbReference type="NCBI Taxonomy" id="192012"/>
    <lineage>
        <taxon>Eukaryota</taxon>
        <taxon>Viridiplantae</taxon>
        <taxon>Streptophyta</taxon>
        <taxon>Embryophyta</taxon>
        <taxon>Tracheophyta</taxon>
        <taxon>Spermatophyta</taxon>
        <taxon>Magnoliopsida</taxon>
        <taxon>eudicotyledons</taxon>
        <taxon>Gunneridae</taxon>
        <taxon>Pentapetalae</taxon>
        <taxon>asterids</taxon>
        <taxon>campanulids</taxon>
        <taxon>Asterales</taxon>
        <taxon>Asteraceae</taxon>
        <taxon>Asteroideae</taxon>
        <taxon>Heliantheae alliance</taxon>
        <taxon>Eupatorieae</taxon>
        <taxon>Mikania</taxon>
    </lineage>
</organism>
<feature type="compositionally biased region" description="Basic and acidic residues" evidence="1">
    <location>
        <begin position="15"/>
        <end position="26"/>
    </location>
</feature>
<evidence type="ECO:0000256" key="1">
    <source>
        <dbReference type="SAM" id="MobiDB-lite"/>
    </source>
</evidence>
<comment type="caution">
    <text evidence="2">The sequence shown here is derived from an EMBL/GenBank/DDBJ whole genome shotgun (WGS) entry which is preliminary data.</text>
</comment>
<protein>
    <submittedName>
        <fullName evidence="2">Uncharacterized protein</fullName>
    </submittedName>
</protein>